<feature type="region of interest" description="Disordered" evidence="1">
    <location>
        <begin position="253"/>
        <end position="317"/>
    </location>
</feature>
<protein>
    <submittedName>
        <fullName evidence="2">Uncharacterized protein</fullName>
    </submittedName>
</protein>
<sequence>MLSQALLSAVERDLAVARQLANFHVDLCAGEEGADENEAFAGPLCHNAGSSAGLRGGQAAGANAVRTRVVLSNPVQRPRQGTCAVLIELSRPLRWLSQRSRNRCPGANPGIRAAARAGATVTMSSASGSHVDHASAAGGLGAVGVGGHSSGTSASATATGGRTHPSSSNLLSGTCASSAARVSNVPLSEYAALAAASPSEASGMPLLIATMALEVVFTARYPSEPCQWQLFKELSFGGVGNHSTSSWAVTADHHRGNSAGESSGVSYQPHHMNESMASPAGCGREVEEGGCGAPGQPSVSSPTGDQRTAGGAASRATGAATPTLTAFVVSEVGRRLLRWIDDARASTSDSFASPSPPLASVMAGGATMHMWGDQERQSGSGPTKVYPFLLDFAVLLHYWSAVELDMHHLILPSRIAMAYGSDGTRLPRATTGTHLSGGGGAAVAASTSASVPAPAALLSPSAAGGTGLGSAAATAAAAGASTAVGGSALYAAATSSTASIPAPAPGVSSAGGGGTAATGGGVTAGAGAGVSALYPFRRRPAKSFMAVLLPLGNVAVLGTPMPPRRARNKVSATTPGRDGDGSGTEAAAPPSRRLPSCLRHIYEGRQDGDLAEKTRAGTAVICTSQFEPGKALPSYVLPTHVLGTAYKCEWDNVRFFSGKTPDAALHANAKLAKALRLPDVSDLLQVLRRLAKNVGTPSTGVLYIGAVLWPALMETVRVLRDQRLPFWAGLAVCSLLLPGVLQKVDGDRPAGLDFGERSDCGCVPVSILPADSAQPTVGGEPRAQLRRRHLAELIEVVSFTERVIAVAREHTLLCEVRLVRFSLQRGLLLSPRDEVCGQGGPSAGPNRMSTAAHVGLTRGDRSKFSAGCASAVLIPIAPLLATSAEMCRRLHAPISVCAVCGLSLLRNTVTHADVSGSGSAAAAAAAAPLTEMRHYSHTATLVTSGPDTLQRKMDGDGAHCADGTASPRSGTEAVRAALRMWREEGCLVVQCARCGHGGHVEHISNWWNDPTVRCCPKGCNCRCIY</sequence>
<feature type="compositionally biased region" description="Low complexity" evidence="1">
    <location>
        <begin position="307"/>
        <end position="317"/>
    </location>
</feature>
<feature type="compositionally biased region" description="Low complexity" evidence="1">
    <location>
        <begin position="150"/>
        <end position="161"/>
    </location>
</feature>
<dbReference type="GeneID" id="92360456"/>
<dbReference type="Proteomes" id="UP000674143">
    <property type="component" value="Chromosome 25"/>
</dbReference>
<dbReference type="AlphaFoldDB" id="A0A836KNS5"/>
<evidence type="ECO:0000256" key="1">
    <source>
        <dbReference type="SAM" id="MobiDB-lite"/>
    </source>
</evidence>
<comment type="caution">
    <text evidence="2">The sequence shown here is derived from an EMBL/GenBank/DDBJ whole genome shotgun (WGS) entry which is preliminary data.</text>
</comment>
<reference evidence="2 3" key="1">
    <citation type="submission" date="2021-02" db="EMBL/GenBank/DDBJ databases">
        <title>Leishmania (Mundinia) orientalis Genome sequencing and assembly.</title>
        <authorList>
            <person name="Almutairi H."/>
            <person name="Gatherer D."/>
        </authorList>
    </citation>
    <scope>NUCLEOTIDE SEQUENCE [LARGE SCALE GENOMIC DNA]</scope>
    <source>
        <strain evidence="2">LSCM4</strain>
    </source>
</reference>
<accession>A0A836KNS5</accession>
<dbReference type="EMBL" id="JAFHLR010000025">
    <property type="protein sequence ID" value="KAG5477320.1"/>
    <property type="molecule type" value="Genomic_DNA"/>
</dbReference>
<feature type="compositionally biased region" description="Polar residues" evidence="1">
    <location>
        <begin position="297"/>
        <end position="306"/>
    </location>
</feature>
<dbReference type="RefSeq" id="XP_067062731.1">
    <property type="nucleotide sequence ID" value="XM_067206522.1"/>
</dbReference>
<name>A0A836KNS5_9TRYP</name>
<organism evidence="2 3">
    <name type="scientific">Leishmania orientalis</name>
    <dbReference type="NCBI Taxonomy" id="2249476"/>
    <lineage>
        <taxon>Eukaryota</taxon>
        <taxon>Discoba</taxon>
        <taxon>Euglenozoa</taxon>
        <taxon>Kinetoplastea</taxon>
        <taxon>Metakinetoplastina</taxon>
        <taxon>Trypanosomatida</taxon>
        <taxon>Trypanosomatidae</taxon>
        <taxon>Leishmaniinae</taxon>
        <taxon>Leishmania</taxon>
    </lineage>
</organism>
<feature type="region of interest" description="Disordered" evidence="1">
    <location>
        <begin position="148"/>
        <end position="170"/>
    </location>
</feature>
<gene>
    <name evidence="2" type="ORF">LSCM4_04538</name>
</gene>
<feature type="region of interest" description="Disordered" evidence="1">
    <location>
        <begin position="560"/>
        <end position="591"/>
    </location>
</feature>
<evidence type="ECO:0000313" key="3">
    <source>
        <dbReference type="Proteomes" id="UP000674143"/>
    </source>
</evidence>
<evidence type="ECO:0000313" key="2">
    <source>
        <dbReference type="EMBL" id="KAG5477320.1"/>
    </source>
</evidence>
<keyword evidence="3" id="KW-1185">Reference proteome</keyword>
<proteinExistence type="predicted"/>
<dbReference type="KEGG" id="loi:92360456"/>